<dbReference type="Gene3D" id="1.10.287.950">
    <property type="entry name" value="Methyl-accepting chemotaxis protein"/>
    <property type="match status" value="1"/>
</dbReference>
<dbReference type="PANTHER" id="PTHR32089:SF112">
    <property type="entry name" value="LYSOZYME-LIKE PROTEIN-RELATED"/>
    <property type="match status" value="1"/>
</dbReference>
<dbReference type="PROSITE" id="PS50111">
    <property type="entry name" value="CHEMOTAXIS_TRANSDUC_2"/>
    <property type="match status" value="1"/>
</dbReference>
<proteinExistence type="predicted"/>
<keyword evidence="4" id="KW-0812">Transmembrane</keyword>
<evidence type="ECO:0000256" key="1">
    <source>
        <dbReference type="ARBA" id="ARBA00023224"/>
    </source>
</evidence>
<keyword evidence="7" id="KW-1185">Reference proteome</keyword>
<accession>A0A1I5UCU5</accession>
<reference evidence="6 7" key="1">
    <citation type="submission" date="2016-10" db="EMBL/GenBank/DDBJ databases">
        <authorList>
            <person name="de Groot N.N."/>
        </authorList>
    </citation>
    <scope>NUCLEOTIDE SEQUENCE [LARGE SCALE GENOMIC DNA]</scope>
    <source>
        <strain evidence="6 7">EP1-55-1</strain>
    </source>
</reference>
<evidence type="ECO:0000256" key="3">
    <source>
        <dbReference type="SAM" id="Coils"/>
    </source>
</evidence>
<name>A0A1I5UCU5_9BACT</name>
<dbReference type="Proteomes" id="UP000199227">
    <property type="component" value="Unassembled WGS sequence"/>
</dbReference>
<dbReference type="OrthoDB" id="2489132at2"/>
<dbReference type="GO" id="GO:0007165">
    <property type="term" value="P:signal transduction"/>
    <property type="evidence" value="ECO:0007669"/>
    <property type="project" value="UniProtKB-KW"/>
</dbReference>
<feature type="transmembrane region" description="Helical" evidence="4">
    <location>
        <begin position="304"/>
        <end position="326"/>
    </location>
</feature>
<dbReference type="InterPro" id="IPR013587">
    <property type="entry name" value="Nitrate/nitrite_sensing"/>
</dbReference>
<organism evidence="6 7">
    <name type="scientific">Hydrogenimonas thermophila</name>
    <dbReference type="NCBI Taxonomy" id="223786"/>
    <lineage>
        <taxon>Bacteria</taxon>
        <taxon>Pseudomonadati</taxon>
        <taxon>Campylobacterota</taxon>
        <taxon>Epsilonproteobacteria</taxon>
        <taxon>Campylobacterales</taxon>
        <taxon>Hydrogenimonadaceae</taxon>
        <taxon>Hydrogenimonas</taxon>
    </lineage>
</organism>
<evidence type="ECO:0000256" key="2">
    <source>
        <dbReference type="PROSITE-ProRule" id="PRU00284"/>
    </source>
</evidence>
<dbReference type="InterPro" id="IPR004089">
    <property type="entry name" value="MCPsignal_dom"/>
</dbReference>
<keyword evidence="1 2" id="KW-0807">Transducer</keyword>
<keyword evidence="3" id="KW-0175">Coiled coil</keyword>
<feature type="coiled-coil region" evidence="3">
    <location>
        <begin position="404"/>
        <end position="434"/>
    </location>
</feature>
<evidence type="ECO:0000313" key="6">
    <source>
        <dbReference type="EMBL" id="SFP93018.1"/>
    </source>
</evidence>
<keyword evidence="4" id="KW-1133">Transmembrane helix</keyword>
<dbReference type="EMBL" id="FOXB01000059">
    <property type="protein sequence ID" value="SFP93018.1"/>
    <property type="molecule type" value="Genomic_DNA"/>
</dbReference>
<gene>
    <name evidence="6" type="ORF">SAMN05216234_1592</name>
</gene>
<dbReference type="PANTHER" id="PTHR32089">
    <property type="entry name" value="METHYL-ACCEPTING CHEMOTAXIS PROTEIN MCPB"/>
    <property type="match status" value="1"/>
</dbReference>
<dbReference type="STRING" id="223786.SAMN05216234_1592"/>
<sequence length="657" mass="74033">MKIETIKGKMLIISILQIAVLIYFVGKGVSEHFEFQEKLQKVQELVILSKNLSKLVHETQKERGASAGFVGSKGKKFKNELIQQKSLTDKRISEYKTLLSTIDLNRYPKIFRNRIELLNNDLQKLPAIRSKTSALQLKLNEVVEFYSKLNIKILNIIGTTSKISPEKIITINLVAYTSFLKSKERAGIERAVLSGTFAADKFQPGMFKKLITLIAEQNAYIDDFLTFAPKPMANLYLKSIKDPSFEQVEKMRHIAIEKAQSGEFCIDPMLWFNTITRKINVLKKVDDAIALQIEKNLINISNHALIDIIIGIIAIAIMIIIAIFTIKSVEIQLNSVKNLILNIVKTKDLSTKINIEKKDEFSSIKEAFKDFLQTLNSFIYHTKESAFENKFVSDNLEKTFDKVIDNIQSEVHIVEEAVAETNELKEMLVESNQEAIDTKNNILNANSNLQETILLIQNTILQIENNAVIENEIANSLEQLTNDAEQVKEVLVVISDIADQTNLLALNAAIEAARAGEHGRGFAVVADEVRKLAERTQKSLVDINATINIIVQSIVDSSNAMNKNIENVNKLTRDTSKVQNMIGNVSSNMTNAVGSVENNTKTIYEATKIMEAFREKMVQIKHISETSKKNIFNSEESIKRIGKLADEVLNQISQFKV</sequence>
<dbReference type="Pfam" id="PF00015">
    <property type="entry name" value="MCPsignal"/>
    <property type="match status" value="1"/>
</dbReference>
<dbReference type="SMART" id="SM00283">
    <property type="entry name" value="MA"/>
    <property type="match status" value="1"/>
</dbReference>
<dbReference type="AlphaFoldDB" id="A0A1I5UCU5"/>
<evidence type="ECO:0000256" key="4">
    <source>
        <dbReference type="SAM" id="Phobius"/>
    </source>
</evidence>
<feature type="domain" description="Methyl-accepting transducer" evidence="5">
    <location>
        <begin position="385"/>
        <end position="621"/>
    </location>
</feature>
<dbReference type="GO" id="GO:0016020">
    <property type="term" value="C:membrane"/>
    <property type="evidence" value="ECO:0007669"/>
    <property type="project" value="InterPro"/>
</dbReference>
<dbReference type="RefSeq" id="WP_092914136.1">
    <property type="nucleotide sequence ID" value="NZ_FOXB01000059.1"/>
</dbReference>
<keyword evidence="4" id="KW-0472">Membrane</keyword>
<dbReference type="SUPFAM" id="SSF58104">
    <property type="entry name" value="Methyl-accepting chemotaxis protein (MCP) signaling domain"/>
    <property type="match status" value="1"/>
</dbReference>
<evidence type="ECO:0000259" key="5">
    <source>
        <dbReference type="PROSITE" id="PS50111"/>
    </source>
</evidence>
<protein>
    <submittedName>
        <fullName evidence="6">Methyl-accepting chemotaxis protein</fullName>
    </submittedName>
</protein>
<evidence type="ECO:0000313" key="7">
    <source>
        <dbReference type="Proteomes" id="UP000199227"/>
    </source>
</evidence>
<dbReference type="Pfam" id="PF08376">
    <property type="entry name" value="NIT"/>
    <property type="match status" value="1"/>
</dbReference>